<gene>
    <name evidence="1" type="ORF">CFBP7129_26705</name>
</gene>
<sequence length="68" mass="7762">MTLGLLEIREIKQALIIFCKENELELDDQNALTAAQRLLRFAQQRSATSEQLLSQLRAENAELFQKAS</sequence>
<protein>
    <submittedName>
        <fullName evidence="1">Uncharacterized protein</fullName>
    </submittedName>
</protein>
<proteinExistence type="predicted"/>
<accession>A0A4D7YPY4</accession>
<name>A0A4D7YPY4_AGRTU</name>
<keyword evidence="1" id="KW-0614">Plasmid</keyword>
<reference evidence="1 2" key="1">
    <citation type="submission" date="2019-04" db="EMBL/GenBank/DDBJ databases">
        <title>Complete genome sequence of Agrobacterium tumefaciens CFBP7129.</title>
        <authorList>
            <person name="Haryono M."/>
            <person name="Lin Y.-C."/>
            <person name="Lai E.-M."/>
            <person name="Kuo C.-H."/>
        </authorList>
    </citation>
    <scope>NUCLEOTIDE SEQUENCE [LARGE SCALE GENOMIC DNA]</scope>
    <source>
        <strain evidence="1 2">CFBP7129</strain>
        <plasmid evidence="2">patcfbp7129a</plasmid>
    </source>
</reference>
<evidence type="ECO:0000313" key="2">
    <source>
        <dbReference type="Proteomes" id="UP000298649"/>
    </source>
</evidence>
<evidence type="ECO:0000313" key="1">
    <source>
        <dbReference type="EMBL" id="QCL97797.1"/>
    </source>
</evidence>
<dbReference type="EMBL" id="CP039924">
    <property type="protein sequence ID" value="QCL97797.1"/>
    <property type="molecule type" value="Genomic_DNA"/>
</dbReference>
<dbReference type="RefSeq" id="WP_137006136.1">
    <property type="nucleotide sequence ID" value="NZ_CP039924.1"/>
</dbReference>
<organism evidence="1 2">
    <name type="scientific">Agrobacterium tumefaciens</name>
    <dbReference type="NCBI Taxonomy" id="358"/>
    <lineage>
        <taxon>Bacteria</taxon>
        <taxon>Pseudomonadati</taxon>
        <taxon>Pseudomonadota</taxon>
        <taxon>Alphaproteobacteria</taxon>
        <taxon>Hyphomicrobiales</taxon>
        <taxon>Rhizobiaceae</taxon>
        <taxon>Rhizobium/Agrobacterium group</taxon>
        <taxon>Agrobacterium</taxon>
        <taxon>Agrobacterium tumefaciens complex</taxon>
    </lineage>
</organism>
<geneLocation type="plasmid" evidence="2">
    <name>patcfbp7129a</name>
</geneLocation>
<dbReference type="Proteomes" id="UP000298649">
    <property type="component" value="Plasmid pAtCFBP7129a"/>
</dbReference>
<dbReference type="AlphaFoldDB" id="A0A4D7YPY4"/>